<evidence type="ECO:0000313" key="1">
    <source>
        <dbReference type="EMBL" id="MBP3953877.1"/>
    </source>
</evidence>
<dbReference type="PANTHER" id="PTHR43737:SF1">
    <property type="entry name" value="DUF1501 DOMAIN-CONTAINING PROTEIN"/>
    <property type="match status" value="1"/>
</dbReference>
<comment type="caution">
    <text evidence="1">The sequence shown here is derived from an EMBL/GenBank/DDBJ whole genome shotgun (WGS) entry which is preliminary data.</text>
</comment>
<dbReference type="Pfam" id="PF07394">
    <property type="entry name" value="DUF1501"/>
    <property type="match status" value="1"/>
</dbReference>
<dbReference type="Proteomes" id="UP000676565">
    <property type="component" value="Unassembled WGS sequence"/>
</dbReference>
<dbReference type="SUPFAM" id="SSF53649">
    <property type="entry name" value="Alkaline phosphatase-like"/>
    <property type="match status" value="1"/>
</dbReference>
<dbReference type="EMBL" id="JAGKQQ010000001">
    <property type="protein sequence ID" value="MBP3953877.1"/>
    <property type="molecule type" value="Genomic_DNA"/>
</dbReference>
<dbReference type="PROSITE" id="PS51318">
    <property type="entry name" value="TAT"/>
    <property type="match status" value="1"/>
</dbReference>
<reference evidence="1 2" key="1">
    <citation type="submission" date="2021-04" db="EMBL/GenBank/DDBJ databases">
        <authorList>
            <person name="Ivanova A."/>
        </authorList>
    </citation>
    <scope>NUCLEOTIDE SEQUENCE [LARGE SCALE GENOMIC DNA]</scope>
    <source>
        <strain evidence="1 2">G18</strain>
    </source>
</reference>
<organism evidence="1 2">
    <name type="scientific">Gemmata palustris</name>
    <dbReference type="NCBI Taxonomy" id="2822762"/>
    <lineage>
        <taxon>Bacteria</taxon>
        <taxon>Pseudomonadati</taxon>
        <taxon>Planctomycetota</taxon>
        <taxon>Planctomycetia</taxon>
        <taxon>Gemmatales</taxon>
        <taxon>Gemmataceae</taxon>
        <taxon>Gemmata</taxon>
    </lineage>
</organism>
<name>A0ABS5BK66_9BACT</name>
<accession>A0ABS5BK66</accession>
<sequence>MLRFLGSAHKFCDGATRRDFLQIGAFGAGLTLADMLRLKTASAANTATKKQGSKGQKSAIMIYLPGGPSHMDMYDLKPDAPAEFRGEFNPIRTNVTGVEICEHFPLQAQMWDKLACVRSVVSVDEHSDSLVMTGYPDRVNSTANHPSFGSVVSKLRSGSAGAVPPFVSLRGMSRGSEPGYLGIAHRPFTPGGQGNANLKLANGVTAGRLEDRKNLLDKFDDTRREIDGSGTMAGMDAYTEKAMEMVTAGVVRDALDLRKEAPKVAERYKGIEQFLTARRLIEAGIGCVTLSIGSWDTHGQNFQALKRQLPLVDRGIANLIQDLHDRGMQDDVVTVMWGEFGRTPKVNSNAGRDHWAPVMSALVAGGGLKMGQVVGASTAKGERPKDLPLTVPHVLSTVYRAIGIDPSITFPNGAGRPMYVLDARDPVKELMG</sequence>
<dbReference type="InterPro" id="IPR017850">
    <property type="entry name" value="Alkaline_phosphatase_core_sf"/>
</dbReference>
<dbReference type="RefSeq" id="WP_210651799.1">
    <property type="nucleotide sequence ID" value="NZ_JAGKQQ010000001.1"/>
</dbReference>
<gene>
    <name evidence="1" type="ORF">J8F10_00995</name>
</gene>
<keyword evidence="2" id="KW-1185">Reference proteome</keyword>
<dbReference type="InterPro" id="IPR006311">
    <property type="entry name" value="TAT_signal"/>
</dbReference>
<dbReference type="PANTHER" id="PTHR43737">
    <property type="entry name" value="BLL7424 PROTEIN"/>
    <property type="match status" value="1"/>
</dbReference>
<dbReference type="InterPro" id="IPR010869">
    <property type="entry name" value="DUF1501"/>
</dbReference>
<evidence type="ECO:0000313" key="2">
    <source>
        <dbReference type="Proteomes" id="UP000676565"/>
    </source>
</evidence>
<protein>
    <submittedName>
        <fullName evidence="1">DUF1501 domain-containing protein</fullName>
    </submittedName>
</protein>
<proteinExistence type="predicted"/>